<dbReference type="Pfam" id="PF16197">
    <property type="entry name" value="KAsynt_C_assoc"/>
    <property type="match status" value="1"/>
</dbReference>
<dbReference type="InterPro" id="IPR001227">
    <property type="entry name" value="Ac_transferase_dom_sf"/>
</dbReference>
<dbReference type="SUPFAM" id="SSF53901">
    <property type="entry name" value="Thiolase-like"/>
    <property type="match status" value="4"/>
</dbReference>
<feature type="region of interest" description="Disordered" evidence="2">
    <location>
        <begin position="1385"/>
        <end position="1429"/>
    </location>
</feature>
<dbReference type="GO" id="GO:0016746">
    <property type="term" value="F:acyltransferase activity"/>
    <property type="evidence" value="ECO:0007669"/>
    <property type="project" value="InterPro"/>
</dbReference>
<evidence type="ECO:0000259" key="3">
    <source>
        <dbReference type="PROSITE" id="PS52004"/>
    </source>
</evidence>
<dbReference type="InterPro" id="IPR014043">
    <property type="entry name" value="Acyl_transferase_dom"/>
</dbReference>
<feature type="region of interest" description="Disordered" evidence="2">
    <location>
        <begin position="2295"/>
        <end position="2318"/>
    </location>
</feature>
<dbReference type="InterPro" id="IPR013114">
    <property type="entry name" value="FabA_FabZ"/>
</dbReference>
<dbReference type="Gene3D" id="3.30.70.250">
    <property type="entry name" value="Malonyl-CoA ACP transacylase, ACP-binding"/>
    <property type="match status" value="1"/>
</dbReference>
<dbReference type="Pfam" id="PF00109">
    <property type="entry name" value="ketoacyl-synt"/>
    <property type="match status" value="2"/>
</dbReference>
<reference evidence="4" key="1">
    <citation type="submission" date="2017-08" db="EMBL/GenBank/DDBJ databases">
        <title>Genomes of multiple Clavibacter strains from different subspecies.</title>
        <authorList>
            <person name="Yuan X.-K."/>
            <person name="Li X.-S."/>
            <person name="Nie J."/>
            <person name="De Boer S.H."/>
        </authorList>
    </citation>
    <scope>NUCLEOTIDE SEQUENCE [LARGE SCALE GENOMIC DNA]</scope>
    <source>
        <strain evidence="4">ATCC 33566</strain>
    </source>
</reference>
<dbReference type="PANTHER" id="PTHR43074:SF1">
    <property type="entry name" value="BETA-KETOACYL SYNTHASE FAMILY PROTEIN-RELATED"/>
    <property type="match status" value="1"/>
</dbReference>
<dbReference type="InterPro" id="IPR016035">
    <property type="entry name" value="Acyl_Trfase/lysoPLipase"/>
</dbReference>
<dbReference type="Gene3D" id="3.10.129.10">
    <property type="entry name" value="Hotdog Thioesterase"/>
    <property type="match status" value="4"/>
</dbReference>
<feature type="compositionally biased region" description="Acidic residues" evidence="2">
    <location>
        <begin position="2306"/>
        <end position="2318"/>
    </location>
</feature>
<dbReference type="PANTHER" id="PTHR43074">
    <property type="entry name" value="OMEGA-3 POLYUNSATURATED FATTY ACID SYNTHASE PFAB-RELATED"/>
    <property type="match status" value="1"/>
</dbReference>
<organism evidence="4 5">
    <name type="scientific">Clavibacter tessellarius</name>
    <dbReference type="NCBI Taxonomy" id="31965"/>
    <lineage>
        <taxon>Bacteria</taxon>
        <taxon>Bacillati</taxon>
        <taxon>Actinomycetota</taxon>
        <taxon>Actinomycetes</taxon>
        <taxon>Micrococcales</taxon>
        <taxon>Microbacteriaceae</taxon>
        <taxon>Clavibacter</taxon>
    </lineage>
</organism>
<dbReference type="InterPro" id="IPR052568">
    <property type="entry name" value="PKS-FAS_Synthase"/>
</dbReference>
<accession>A0A225CIX5</accession>
<dbReference type="SMART" id="SM00827">
    <property type="entry name" value="PKS_AT"/>
    <property type="match status" value="1"/>
</dbReference>
<feature type="compositionally biased region" description="Low complexity" evidence="2">
    <location>
        <begin position="1338"/>
        <end position="1359"/>
    </location>
</feature>
<gene>
    <name evidence="4" type="ORF">B5P24_12130</name>
</gene>
<proteinExistence type="inferred from homology"/>
<feature type="region of interest" description="Disordered" evidence="2">
    <location>
        <begin position="1330"/>
        <end position="1359"/>
    </location>
</feature>
<evidence type="ECO:0000256" key="1">
    <source>
        <dbReference type="RuleBase" id="RU003694"/>
    </source>
</evidence>
<sequence>MTQRIAVVSMECLLPGADGVPAFERLLADATDARGADDPRLPAAGSSAGATFASRRGGFLDAASRERARAGSGLDADADDARAWASYVVRRALSRVGGPGADRSRTSLLLGCYTFPTDRSARVSLSLIEDEVRAGLDDAGIATTPRSAPDAALPGHVDVAGSVADAVADAAGLGGRRLVLDAACASGLYAVRLGCDALAEGTADTVVAGAVCAPDLPLLHVSFSDLGAYGSGLSAPFRAGSTGILTGEGAAVVVLRRLEDAIRDGDEVLAVIDGSAITNDGAGQHPLVPGRDGQRSCYELAYADAGVLPADVDYVECHATGTPVGDRTELASLASFFGERMPLLGSVKGNIGHLLTVAGITSLIKVVLALRSGTIPATVGGDASAPLLHDRVVERPTAWPDVAGRPRRAAVSAFGFGGANAHVVLSHAPDGESAPTPGPAPRPAARTTLAVTGVGAYVGAGARIDDLLRVEGTGDRAPLLDADTTARSTRAPRDGAPLGPIALEPMADRIPPTDVRHMNPAPLAVARAVRDAFADAGGPPAPGTRTAVVVALDLEARAHERLAHLHADTMLGRVLDPSIAGSRTAATASLLRDALHARLSANEVLSWIGSITAARISATWNLTGPSFTVSAGPLGVLRAIEAAQLLLSDPTIDQVVVAGVDLSVTAERALLPGASDRPLEAATALVLRRPEDAPGASALLDPVDPAERQDAAPQVVDVHAATAAGRAALLDAALPRGADHDPDGTAVASTRETWGDAANAAAGLMVVRMVLALRGRVLPGTPADVDLPEDRRRGLDVARAGEVVPGTPWLARRDRPRIGLVSVEGHGGATGALRVREPDDARRVDGRAAWRAGGGARLLRLDAGTRDALVERLRLLADGVAPEDLPATGAGSERLVLVFRDRAALPREAARARDALATLPPGARWAAPGGSRYATVDPARVPRIGYAFPGAFTAYPRFGADLLRTVPTAMDALDGLVRASREDVTLARLYPRRSEAPGPADLMRREAELQADVPFMLGVGTTFAIVYADLLERVTGRPPAATIGYSLGASSMLFATRRWDREHRSLARITASPVFRDELAGDLRTVRRAFATDDGTPVAEVWRAVVVLAPSDEVAARVAGRDRLFVTHVNTPAEVVVAGLSADVEAFVRETGFRTAPSPVVSPLHSPLAEGWADELVELHRFPTGPGSDAALLDAVGGAAISPDAGSDELATRIARSVIEPVDLPALARAVAERVDLVLEAGPGGTCARWITDTRIPGLRALAPDHRGAPFGSTWPAFLAELVTSGIDVDIADLAVDPRTTPPEGPLVGRTASIRQDVAAAFGTADAGAVRGTRADARPAASAPADADAGSSAPAPAPGSASAAAAAAAITWEAAAVALSPWWDDRGRPLPADDGAPGDAGAPADPGAADDAGPLGDDVPPDGSPEGASALVAEGRDALRWQVLEAHRDSLELQHALLTAAAAEMRGAAADRGSDADADAATPPPASTPPPAADRPAPPGDAVLWDADDLVEFATGRIAPVFGPAYADIDDLAVRVRLPAPPYHFVSRVLAVDGERGRFGRSTITTEYDVPLDAWYLVDGGVPPAVAIEAGQGDLVLVAWLGIDAENQGRRVYRLLDSTLVFHGDLPRAGQTLRYEITIERFIRNGPTTLFYFSYRCFADGVLILELTRATAGFFSADELAAPLGILSDAGEPRVPETGPERPWLKPVARTDHHVLDAADLALLADGDVGAVFGPEHAQPAGANRALRLPTAQLRMIDGVVVDPEGGTRRLGHVTASFALDPDAWYFRCHFTDDPVLAGSLVAEGAVQALQVLLLHRGFHLVLPDARFQTIRGITTEVSVRGQIVPGDAALRYELDVTELTLLPRPTVVADVVVYRDDQAVVRMRDFGMQIREKDGAPFRPGDGGVSPFLGRTSSRGVPTVVNELQLAHAARGDLGTAMGPEFDVYGDRRAPHIPNRDFQFVDRIESVTGARGALAPGMVMVSEYDAHADSWYFRENPAGAMPHAVLLESSLQAAILLGYYQGATLDQPDVEFAIRNLDGSAELVAPVPAPGSTIRQRTELVSSSAVQGNVLQRFRYELSGPDGPFYRGESVFGYFSDDALATQVGLDAGRRTVPESLRAGAGEPDAVLDGAALAARHRGRPDRLALPGGRLDLLDEVRIHLDAGPAGLGRVWGRRDVTPEDWYFTRHFHRDPVQPGSLGIESMLQALQVLVLEAGLADGIPDPRLRLATGVTTTWSYRGQVGTTDAECSVEVGVTRVDRTPGSVTVVADGSLWKGDLRIYAVTGLAIRIASGADDDQHDLHDPHDTDDDIDQEEHDD</sequence>
<feature type="domain" description="Ketosynthase family 3 (KS3)" evidence="3">
    <location>
        <begin position="2"/>
        <end position="427"/>
    </location>
</feature>
<feature type="compositionally biased region" description="Pro residues" evidence="2">
    <location>
        <begin position="1482"/>
        <end position="1499"/>
    </location>
</feature>
<feature type="compositionally biased region" description="Low complexity" evidence="2">
    <location>
        <begin position="1389"/>
        <end position="1418"/>
    </location>
</feature>
<comment type="caution">
    <text evidence="4">The sequence shown here is derived from an EMBL/GenBank/DDBJ whole genome shotgun (WGS) entry which is preliminary data.</text>
</comment>
<dbReference type="InterPro" id="IPR032821">
    <property type="entry name" value="PKS_assoc"/>
</dbReference>
<dbReference type="InterPro" id="IPR014031">
    <property type="entry name" value="Ketoacyl_synth_C"/>
</dbReference>
<dbReference type="EMBL" id="MZMQ01000001">
    <property type="protein sequence ID" value="OQJ63685.1"/>
    <property type="molecule type" value="Genomic_DNA"/>
</dbReference>
<name>A0A225CIX5_9MICO</name>
<dbReference type="CDD" id="cd00833">
    <property type="entry name" value="PKS"/>
    <property type="match status" value="1"/>
</dbReference>
<dbReference type="InterPro" id="IPR016039">
    <property type="entry name" value="Thiolase-like"/>
</dbReference>
<dbReference type="InterPro" id="IPR014030">
    <property type="entry name" value="Ketoacyl_synth_N"/>
</dbReference>
<dbReference type="InterPro" id="IPR029069">
    <property type="entry name" value="HotDog_dom_sf"/>
</dbReference>
<dbReference type="Pfam" id="PF02801">
    <property type="entry name" value="Ketoacyl-synt_C"/>
    <property type="match status" value="1"/>
</dbReference>
<dbReference type="Gene3D" id="3.40.366.10">
    <property type="entry name" value="Malonyl-Coenzyme A Acyl Carrier Protein, domain 2"/>
    <property type="match status" value="1"/>
</dbReference>
<dbReference type="SMART" id="SM00825">
    <property type="entry name" value="PKS_KS"/>
    <property type="match status" value="1"/>
</dbReference>
<dbReference type="InterPro" id="IPR020841">
    <property type="entry name" value="PKS_Beta-ketoAc_synthase_dom"/>
</dbReference>
<dbReference type="SUPFAM" id="SSF54637">
    <property type="entry name" value="Thioesterase/thiol ester dehydrase-isomerase"/>
    <property type="match status" value="4"/>
</dbReference>
<dbReference type="Proteomes" id="UP000215316">
    <property type="component" value="Unassembled WGS sequence"/>
</dbReference>
<dbReference type="Gene3D" id="3.40.47.10">
    <property type="match status" value="3"/>
</dbReference>
<evidence type="ECO:0000313" key="5">
    <source>
        <dbReference type="Proteomes" id="UP000215316"/>
    </source>
</evidence>
<protein>
    <recommendedName>
        <fullName evidence="3">Ketosynthase family 3 (KS3) domain-containing protein</fullName>
    </recommendedName>
</protein>
<evidence type="ECO:0000256" key="2">
    <source>
        <dbReference type="SAM" id="MobiDB-lite"/>
    </source>
</evidence>
<dbReference type="OrthoDB" id="9778690at2"/>
<feature type="region of interest" description="Disordered" evidence="2">
    <location>
        <begin position="1468"/>
        <end position="1501"/>
    </location>
</feature>
<dbReference type="SUPFAM" id="SSF52151">
    <property type="entry name" value="FabD/lysophospholipase-like"/>
    <property type="match status" value="1"/>
</dbReference>
<dbReference type="RefSeq" id="WP_094129916.1">
    <property type="nucleotide sequence ID" value="NZ_CP040788.1"/>
</dbReference>
<feature type="region of interest" description="Disordered" evidence="2">
    <location>
        <begin position="486"/>
        <end position="505"/>
    </location>
</feature>
<dbReference type="Pfam" id="PF07977">
    <property type="entry name" value="FabA"/>
    <property type="match status" value="2"/>
</dbReference>
<keyword evidence="1" id="KW-0808">Transferase</keyword>
<keyword evidence="5" id="KW-1185">Reference proteome</keyword>
<dbReference type="PROSITE" id="PS52004">
    <property type="entry name" value="KS3_2"/>
    <property type="match status" value="1"/>
</dbReference>
<comment type="similarity">
    <text evidence="1">Belongs to the thiolase-like superfamily. Beta-ketoacyl-ACP synthases family.</text>
</comment>
<evidence type="ECO:0000313" key="4">
    <source>
        <dbReference type="EMBL" id="OQJ63685.1"/>
    </source>
</evidence>